<gene>
    <name evidence="1" type="ORF">SDC9_114150</name>
</gene>
<dbReference type="AlphaFoldDB" id="A0A645BP26"/>
<accession>A0A645BP26</accession>
<protein>
    <submittedName>
        <fullName evidence="1">Uncharacterized protein</fullName>
    </submittedName>
</protein>
<organism evidence="1">
    <name type="scientific">bioreactor metagenome</name>
    <dbReference type="NCBI Taxonomy" id="1076179"/>
    <lineage>
        <taxon>unclassified sequences</taxon>
        <taxon>metagenomes</taxon>
        <taxon>ecological metagenomes</taxon>
    </lineage>
</organism>
<dbReference type="EMBL" id="VSSQ01021563">
    <property type="protein sequence ID" value="MPM67229.1"/>
    <property type="molecule type" value="Genomic_DNA"/>
</dbReference>
<dbReference type="PROSITE" id="PS51257">
    <property type="entry name" value="PROKAR_LIPOPROTEIN"/>
    <property type="match status" value="1"/>
</dbReference>
<proteinExistence type="predicted"/>
<name>A0A645BP26_9ZZZZ</name>
<reference evidence="1" key="1">
    <citation type="submission" date="2019-08" db="EMBL/GenBank/DDBJ databases">
        <authorList>
            <person name="Kucharzyk K."/>
            <person name="Murdoch R.W."/>
            <person name="Higgins S."/>
            <person name="Loffler F."/>
        </authorList>
    </citation>
    <scope>NUCLEOTIDE SEQUENCE</scope>
</reference>
<sequence length="113" mass="12765">MSYKMGLILSLTFVIQLFVFACDMISIQLIHSNLDAKAVTIGYLIANRGNLDDLFIADIENRYNITFACESNCTPRFGDVVEYTISTIYDPLILSNDSMIVCVRRSTVVGYYQ</sequence>
<evidence type="ECO:0000313" key="1">
    <source>
        <dbReference type="EMBL" id="MPM67229.1"/>
    </source>
</evidence>
<comment type="caution">
    <text evidence="1">The sequence shown here is derived from an EMBL/GenBank/DDBJ whole genome shotgun (WGS) entry which is preliminary data.</text>
</comment>